<protein>
    <submittedName>
        <fullName evidence="2">DUF2069 domain-containing protein</fullName>
    </submittedName>
</protein>
<feature type="transmembrane region" description="Helical" evidence="1">
    <location>
        <begin position="12"/>
        <end position="31"/>
    </location>
</feature>
<accession>A0ABV1RM54</accession>
<keyword evidence="3" id="KW-1185">Reference proteome</keyword>
<dbReference type="InterPro" id="IPR018643">
    <property type="entry name" value="DUF2069_membrane"/>
</dbReference>
<gene>
    <name evidence="2" type="ORF">ABS311_19060</name>
</gene>
<dbReference type="EMBL" id="JBELOE010000280">
    <property type="protein sequence ID" value="MER2493979.1"/>
    <property type="molecule type" value="Genomic_DNA"/>
</dbReference>
<proteinExistence type="predicted"/>
<evidence type="ECO:0000313" key="3">
    <source>
        <dbReference type="Proteomes" id="UP001467690"/>
    </source>
</evidence>
<keyword evidence="1" id="KW-0472">Membrane</keyword>
<organism evidence="2 3">
    <name type="scientific">Catenovulum sediminis</name>
    <dbReference type="NCBI Taxonomy" id="1740262"/>
    <lineage>
        <taxon>Bacteria</taxon>
        <taxon>Pseudomonadati</taxon>
        <taxon>Pseudomonadota</taxon>
        <taxon>Gammaproteobacteria</taxon>
        <taxon>Alteromonadales</taxon>
        <taxon>Alteromonadaceae</taxon>
        <taxon>Catenovulum</taxon>
    </lineage>
</organism>
<feature type="transmembrane region" description="Helical" evidence="1">
    <location>
        <begin position="68"/>
        <end position="88"/>
    </location>
</feature>
<name>A0ABV1RM54_9ALTE</name>
<dbReference type="Pfam" id="PF09842">
    <property type="entry name" value="DUF2069"/>
    <property type="match status" value="1"/>
</dbReference>
<evidence type="ECO:0000313" key="2">
    <source>
        <dbReference type="EMBL" id="MER2493979.1"/>
    </source>
</evidence>
<dbReference type="Proteomes" id="UP001467690">
    <property type="component" value="Unassembled WGS sequence"/>
</dbReference>
<dbReference type="RefSeq" id="WP_143872413.1">
    <property type="nucleotide sequence ID" value="NZ_CP041660.1"/>
</dbReference>
<keyword evidence="1" id="KW-0812">Transmembrane</keyword>
<evidence type="ECO:0000256" key="1">
    <source>
        <dbReference type="SAM" id="Phobius"/>
    </source>
</evidence>
<keyword evidence="1" id="KW-1133">Transmembrane helix</keyword>
<comment type="caution">
    <text evidence="2">The sequence shown here is derived from an EMBL/GenBank/DDBJ whole genome shotgun (WGS) entry which is preliminary data.</text>
</comment>
<sequence length="138" mass="15702">MTDQQSKIKRAKYIALAGYLGLIALIPAWHLWLAPPMDGLSKWFVLALWGIPLLIPFKGLITGKPYTYAWANFIAMLYFLHSLTLVYASESERFLAIIEFILVSLWFGAGTYYARWQGQYLGIGIKKRKNTNSPNSPN</sequence>
<feature type="transmembrane region" description="Helical" evidence="1">
    <location>
        <begin position="94"/>
        <end position="114"/>
    </location>
</feature>
<feature type="transmembrane region" description="Helical" evidence="1">
    <location>
        <begin position="43"/>
        <end position="61"/>
    </location>
</feature>
<reference evidence="2 3" key="1">
    <citation type="submission" date="2024-06" db="EMBL/GenBank/DDBJ databases">
        <authorList>
            <person name="Chen R.Y."/>
        </authorList>
    </citation>
    <scope>NUCLEOTIDE SEQUENCE [LARGE SCALE GENOMIC DNA]</scope>
    <source>
        <strain evidence="2 3">D2</strain>
    </source>
</reference>